<name>A0A9D2PKC0_9FIRM</name>
<reference evidence="2" key="1">
    <citation type="journal article" date="2021" name="PeerJ">
        <title>Extensive microbial diversity within the chicken gut microbiome revealed by metagenomics and culture.</title>
        <authorList>
            <person name="Gilroy R."/>
            <person name="Ravi A."/>
            <person name="Getino M."/>
            <person name="Pursley I."/>
            <person name="Horton D.L."/>
            <person name="Alikhan N.F."/>
            <person name="Baker D."/>
            <person name="Gharbi K."/>
            <person name="Hall N."/>
            <person name="Watson M."/>
            <person name="Adriaenssens E.M."/>
            <person name="Foster-Nyarko E."/>
            <person name="Jarju S."/>
            <person name="Secka A."/>
            <person name="Antonio M."/>
            <person name="Oren A."/>
            <person name="Chaudhuri R.R."/>
            <person name="La Ragione R."/>
            <person name="Hildebrand F."/>
            <person name="Pallen M.J."/>
        </authorList>
    </citation>
    <scope>NUCLEOTIDE SEQUENCE</scope>
    <source>
        <strain evidence="2">ChiSjej3B21-8574</strain>
    </source>
</reference>
<gene>
    <name evidence="2" type="ORF">H9754_07775</name>
</gene>
<comment type="caution">
    <text evidence="2">The sequence shown here is derived from an EMBL/GenBank/DDBJ whole genome shotgun (WGS) entry which is preliminary data.</text>
</comment>
<organism evidence="2 3">
    <name type="scientific">Candidatus Anaerostipes avistercoris</name>
    <dbReference type="NCBI Taxonomy" id="2838462"/>
    <lineage>
        <taxon>Bacteria</taxon>
        <taxon>Bacillati</taxon>
        <taxon>Bacillota</taxon>
        <taxon>Clostridia</taxon>
        <taxon>Lachnospirales</taxon>
        <taxon>Lachnospiraceae</taxon>
        <taxon>Anaerostipes</taxon>
    </lineage>
</organism>
<protein>
    <submittedName>
        <fullName evidence="2">DUF4428 domain-containing protein</fullName>
    </submittedName>
</protein>
<evidence type="ECO:0000313" key="2">
    <source>
        <dbReference type="EMBL" id="HJC50448.1"/>
    </source>
</evidence>
<dbReference type="Proteomes" id="UP000823904">
    <property type="component" value="Unassembled WGS sequence"/>
</dbReference>
<sequence length="188" mass="21870">MKTCDICHEPIGMFNKFRYADGYICKACYKKASRNYTETITTKKLDELKALCSAKKEIEEDFQVTGRIGNYLLVDEPDHKICILNNRMTAGQVSDPEFYSVEEIAECRLICQPAMPLEELEEKVNRREEGSISTLKVRIDLKNGRKKEIILISKPVRIKSYAFRQSFTFAKRITDEIHRLMNDDVKME</sequence>
<proteinExistence type="predicted"/>
<reference evidence="2" key="2">
    <citation type="submission" date="2021-04" db="EMBL/GenBank/DDBJ databases">
        <authorList>
            <person name="Gilroy R."/>
        </authorList>
    </citation>
    <scope>NUCLEOTIDE SEQUENCE</scope>
    <source>
        <strain evidence="2">ChiSjej3B21-8574</strain>
    </source>
</reference>
<dbReference type="EMBL" id="DWWD01000029">
    <property type="protein sequence ID" value="HJC50448.1"/>
    <property type="molecule type" value="Genomic_DNA"/>
</dbReference>
<evidence type="ECO:0000259" key="1">
    <source>
        <dbReference type="Pfam" id="PF14471"/>
    </source>
</evidence>
<dbReference type="Pfam" id="PF14471">
    <property type="entry name" value="DUF4428"/>
    <property type="match status" value="1"/>
</dbReference>
<evidence type="ECO:0000313" key="3">
    <source>
        <dbReference type="Proteomes" id="UP000823904"/>
    </source>
</evidence>
<dbReference type="AlphaFoldDB" id="A0A9D2PKC0"/>
<accession>A0A9D2PKC0</accession>
<feature type="domain" description="DUF4428" evidence="1">
    <location>
        <begin position="3"/>
        <end position="45"/>
    </location>
</feature>
<dbReference type="InterPro" id="IPR027872">
    <property type="entry name" value="DUF4428"/>
</dbReference>